<dbReference type="InterPro" id="IPR027417">
    <property type="entry name" value="P-loop_NTPase"/>
</dbReference>
<keyword evidence="4" id="KW-1185">Reference proteome</keyword>
<proteinExistence type="predicted"/>
<dbReference type="GO" id="GO:0016787">
    <property type="term" value="F:hydrolase activity"/>
    <property type="evidence" value="ECO:0007669"/>
    <property type="project" value="UniProtKB-KW"/>
</dbReference>
<evidence type="ECO:0000259" key="2">
    <source>
        <dbReference type="Pfam" id="PF08706"/>
    </source>
</evidence>
<dbReference type="PANTHER" id="PTHR35372">
    <property type="entry name" value="ATP BINDING PROTEIN-RELATED"/>
    <property type="match status" value="1"/>
</dbReference>
<dbReference type="SUPFAM" id="SSF52540">
    <property type="entry name" value="P-loop containing nucleoside triphosphate hydrolases"/>
    <property type="match status" value="1"/>
</dbReference>
<keyword evidence="1" id="KW-0378">Hydrolase</keyword>
<dbReference type="Proteomes" id="UP001146120">
    <property type="component" value="Unassembled WGS sequence"/>
</dbReference>
<dbReference type="InterPro" id="IPR051620">
    <property type="entry name" value="ORF904-like_C"/>
</dbReference>
<sequence length="535" mass="63327">MCDRKHDNDNTLLISINKRKLIATWRCAKADTALKSKLFYKRESSASVDGQKKSQLDLLKEEIFDIVSDKYKREFGTGVIYEKQLDYYYTRKYDDPKVFINEIFYNNKCYHSCTKKTFEDLLYFIKNMAHPDFEFIKLDYDYIGFKNGVYELSTAKYIPTEALSKNIQVRKYIDQEFEIRETPYLDGYLRYQFEEDDIDFIYFMIGRLLTKLTDRFDFMVMLYGEGGSGKSLLMKLVKFAFVDSQVGILSDTFQDKFGLFEFVPKQMVSCDDMPYNMAKTLPRSDFLSMMTLKGKGSIEVQDWDIPSLWNSNHFPNYTDKTCEIVRRVMTINFEKTVSKADKNTNLESDIIDNEYATFLHRCRSKYFEYCDKYSGKDIEMFCPQIFIENRDILRGDINNSYQFAKEQLTYAENEIFSKSDLTKAYKAYIKERFGPKQAAKETLNAHNVELADERFKYVEENICRSCRKQHIAGCCPDYERTNKSKRRYFKNIRIIPLAVTANYYKKVIIRVYFSQGENFLQPYVFCDALGPFRDH</sequence>
<dbReference type="Gene3D" id="3.40.50.300">
    <property type="entry name" value="P-loop containing nucleotide triphosphate hydrolases"/>
    <property type="match status" value="1"/>
</dbReference>
<evidence type="ECO:0000313" key="3">
    <source>
        <dbReference type="EMBL" id="DAZ93660.1"/>
    </source>
</evidence>
<protein>
    <recommendedName>
        <fullName evidence="2">Bacteriophage/plasmid primase P4 C-terminal domain-containing protein</fullName>
    </recommendedName>
</protein>
<comment type="caution">
    <text evidence="3">The sequence shown here is derived from an EMBL/GenBank/DDBJ whole genome shotgun (WGS) entry which is preliminary data.</text>
</comment>
<organism evidence="3 4">
    <name type="scientific">Lagenidium giganteum</name>
    <dbReference type="NCBI Taxonomy" id="4803"/>
    <lineage>
        <taxon>Eukaryota</taxon>
        <taxon>Sar</taxon>
        <taxon>Stramenopiles</taxon>
        <taxon>Oomycota</taxon>
        <taxon>Peronosporomycetes</taxon>
        <taxon>Pythiales</taxon>
        <taxon>Pythiaceae</taxon>
    </lineage>
</organism>
<evidence type="ECO:0000313" key="4">
    <source>
        <dbReference type="Proteomes" id="UP001146120"/>
    </source>
</evidence>
<dbReference type="EMBL" id="DAKRPA010000300">
    <property type="protein sequence ID" value="DAZ93660.1"/>
    <property type="molecule type" value="Genomic_DNA"/>
</dbReference>
<name>A0AAV2YHX9_9STRA</name>
<dbReference type="PANTHER" id="PTHR35372:SF2">
    <property type="entry name" value="SF3 HELICASE DOMAIN-CONTAINING PROTEIN"/>
    <property type="match status" value="1"/>
</dbReference>
<dbReference type="Pfam" id="PF08706">
    <property type="entry name" value="D5_N"/>
    <property type="match status" value="1"/>
</dbReference>
<evidence type="ECO:0000256" key="1">
    <source>
        <dbReference type="ARBA" id="ARBA00022801"/>
    </source>
</evidence>
<dbReference type="AlphaFoldDB" id="A0AAV2YHX9"/>
<reference evidence="3" key="1">
    <citation type="submission" date="2022-11" db="EMBL/GenBank/DDBJ databases">
        <authorList>
            <person name="Morgan W.R."/>
            <person name="Tartar A."/>
        </authorList>
    </citation>
    <scope>NUCLEOTIDE SEQUENCE</scope>
    <source>
        <strain evidence="3">ARSEF 373</strain>
    </source>
</reference>
<gene>
    <name evidence="3" type="ORF">N0F65_012868</name>
</gene>
<reference evidence="3" key="2">
    <citation type="journal article" date="2023" name="Microbiol Resour">
        <title>Decontamination and Annotation of the Draft Genome Sequence of the Oomycete Lagenidium giganteum ARSEF 373.</title>
        <authorList>
            <person name="Morgan W.R."/>
            <person name="Tartar A."/>
        </authorList>
    </citation>
    <scope>NUCLEOTIDE SEQUENCE</scope>
    <source>
        <strain evidence="3">ARSEF 373</strain>
    </source>
</reference>
<dbReference type="InterPro" id="IPR014818">
    <property type="entry name" value="Phage/plasmid_primase_P4_C"/>
</dbReference>
<accession>A0AAV2YHX9</accession>
<feature type="domain" description="Bacteriophage/plasmid primase P4 C-terminal" evidence="2">
    <location>
        <begin position="105"/>
        <end position="177"/>
    </location>
</feature>